<feature type="region of interest" description="Disordered" evidence="1">
    <location>
        <begin position="1"/>
        <end position="25"/>
    </location>
</feature>
<feature type="compositionally biased region" description="Basic and acidic residues" evidence="1">
    <location>
        <begin position="57"/>
        <end position="67"/>
    </location>
</feature>
<organism evidence="2 3">
    <name type="scientific">Siccibacter colletis</name>
    <dbReference type="NCBI Taxonomy" id="1505757"/>
    <lineage>
        <taxon>Bacteria</taxon>
        <taxon>Pseudomonadati</taxon>
        <taxon>Pseudomonadota</taxon>
        <taxon>Gammaproteobacteria</taxon>
        <taxon>Enterobacterales</taxon>
        <taxon>Enterobacteriaceae</taxon>
        <taxon>Siccibacter</taxon>
    </lineage>
</organism>
<gene>
    <name evidence="2" type="ORF">KFZ77_16275</name>
</gene>
<name>A0ABY6JFY6_9ENTR</name>
<keyword evidence="3" id="KW-1185">Reference proteome</keyword>
<dbReference type="Pfam" id="PF17430">
    <property type="entry name" value="YqgC"/>
    <property type="match status" value="1"/>
</dbReference>
<protein>
    <submittedName>
        <fullName evidence="2">Uncharacterized protein</fullName>
    </submittedName>
</protein>
<accession>A0ABY6JFY6</accession>
<proteinExistence type="predicted"/>
<sequence length="67" mass="7611">MGITSAGVQNRDADYGGQTRARTVRQSMRNSVVHYLVSPPRQPFHDQRQAKSISRLTRREVATGRTR</sequence>
<evidence type="ECO:0000313" key="2">
    <source>
        <dbReference type="EMBL" id="UYU31371.1"/>
    </source>
</evidence>
<evidence type="ECO:0000256" key="1">
    <source>
        <dbReference type="SAM" id="MobiDB-lite"/>
    </source>
</evidence>
<reference evidence="2 3" key="1">
    <citation type="submission" date="2021-05" db="EMBL/GenBank/DDBJ databases">
        <title>Isolation, identification, and the growth promoting effects of Pantoea dispersa strain YSD J2 from the aboveground leaves of Cyperus esculentus L.Var. Sativus.</title>
        <authorList>
            <person name="Wang S."/>
            <person name="Tang X.M."/>
            <person name="Huang Y.N."/>
        </authorList>
    </citation>
    <scope>NUCLEOTIDE SEQUENCE [LARGE SCALE GENOMIC DNA]</scope>
    <source>
        <strain evidence="3">YSD YN2</strain>
    </source>
</reference>
<dbReference type="EMBL" id="CP074352">
    <property type="protein sequence ID" value="UYU31371.1"/>
    <property type="molecule type" value="Genomic_DNA"/>
</dbReference>
<dbReference type="InterPro" id="IPR020102">
    <property type="entry name" value="YqgC-like"/>
</dbReference>
<feature type="region of interest" description="Disordered" evidence="1">
    <location>
        <begin position="37"/>
        <end position="67"/>
    </location>
</feature>
<dbReference type="Proteomes" id="UP001156318">
    <property type="component" value="Chromosome"/>
</dbReference>
<evidence type="ECO:0000313" key="3">
    <source>
        <dbReference type="Proteomes" id="UP001156318"/>
    </source>
</evidence>